<feature type="transmembrane region" description="Helical" evidence="7">
    <location>
        <begin position="25"/>
        <end position="44"/>
    </location>
</feature>
<evidence type="ECO:0000256" key="6">
    <source>
        <dbReference type="ARBA" id="ARBA00023136"/>
    </source>
</evidence>
<comment type="similarity">
    <text evidence="2">Belongs to the major facilitator superfamily.</text>
</comment>
<dbReference type="InterPro" id="IPR004752">
    <property type="entry name" value="AmpG_permease/AT-1"/>
</dbReference>
<reference evidence="9 10" key="1">
    <citation type="submission" date="2020-08" db="EMBL/GenBank/DDBJ databases">
        <title>Genome sequence of Sphingomonas sediminicola KACC 15039T.</title>
        <authorList>
            <person name="Hyun D.-W."/>
            <person name="Bae J.-W."/>
        </authorList>
    </citation>
    <scope>NUCLEOTIDE SEQUENCE [LARGE SCALE GENOMIC DNA]</scope>
    <source>
        <strain evidence="9 10">KACC 15039</strain>
    </source>
</reference>
<evidence type="ECO:0000313" key="10">
    <source>
        <dbReference type="Proteomes" id="UP000516105"/>
    </source>
</evidence>
<dbReference type="PROSITE" id="PS50850">
    <property type="entry name" value="MFS"/>
    <property type="match status" value="1"/>
</dbReference>
<evidence type="ECO:0000256" key="7">
    <source>
        <dbReference type="SAM" id="Phobius"/>
    </source>
</evidence>
<feature type="transmembrane region" description="Helical" evidence="7">
    <location>
        <begin position="190"/>
        <end position="210"/>
    </location>
</feature>
<dbReference type="Gene3D" id="1.20.1250.20">
    <property type="entry name" value="MFS general substrate transporter like domains"/>
    <property type="match status" value="1"/>
</dbReference>
<gene>
    <name evidence="9" type="ORF">H9L14_09470</name>
</gene>
<feature type="transmembrane region" description="Helical" evidence="7">
    <location>
        <begin position="279"/>
        <end position="302"/>
    </location>
</feature>
<dbReference type="Proteomes" id="UP000516105">
    <property type="component" value="Chromosome"/>
</dbReference>
<keyword evidence="6 7" id="KW-0472">Membrane</keyword>
<feature type="transmembrane region" description="Helical" evidence="7">
    <location>
        <begin position="311"/>
        <end position="332"/>
    </location>
</feature>
<organism evidence="9 10">
    <name type="scientific">Sphingomonas sediminicola</name>
    <dbReference type="NCBI Taxonomy" id="386874"/>
    <lineage>
        <taxon>Bacteria</taxon>
        <taxon>Pseudomonadati</taxon>
        <taxon>Pseudomonadota</taxon>
        <taxon>Alphaproteobacteria</taxon>
        <taxon>Sphingomonadales</taxon>
        <taxon>Sphingomonadaceae</taxon>
        <taxon>Sphingomonas</taxon>
    </lineage>
</organism>
<dbReference type="RefSeq" id="WP_187709941.1">
    <property type="nucleotide sequence ID" value="NZ_CP060782.1"/>
</dbReference>
<feature type="transmembrane region" description="Helical" evidence="7">
    <location>
        <begin position="338"/>
        <end position="361"/>
    </location>
</feature>
<name>A0ABX6TE05_9SPHN</name>
<dbReference type="EMBL" id="CP060782">
    <property type="protein sequence ID" value="QNP46988.1"/>
    <property type="molecule type" value="Genomic_DNA"/>
</dbReference>
<feature type="transmembrane region" description="Helical" evidence="7">
    <location>
        <begin position="123"/>
        <end position="145"/>
    </location>
</feature>
<dbReference type="InterPro" id="IPR020846">
    <property type="entry name" value="MFS_dom"/>
</dbReference>
<accession>A0ABX6TE05</accession>
<comment type="subcellular location">
    <subcellularLocation>
        <location evidence="1">Membrane</location>
        <topology evidence="1">Multi-pass membrane protein</topology>
    </subcellularLocation>
</comment>
<keyword evidence="3" id="KW-0813">Transport</keyword>
<proteinExistence type="inferred from homology"/>
<feature type="domain" description="Major facilitator superfamily (MFS) profile" evidence="8">
    <location>
        <begin position="26"/>
        <end position="426"/>
    </location>
</feature>
<dbReference type="NCBIfam" id="TIGR00901">
    <property type="entry name" value="2A0125"/>
    <property type="match status" value="1"/>
</dbReference>
<feature type="transmembrane region" description="Helical" evidence="7">
    <location>
        <begin position="402"/>
        <end position="422"/>
    </location>
</feature>
<dbReference type="Pfam" id="PF07690">
    <property type="entry name" value="MFS_1"/>
    <property type="match status" value="1"/>
</dbReference>
<sequence length="456" mass="48254">MATVTEADRGWRSALPASVRPYTEAAPFAAFFLGISSGFPYAMIGATLTTRLKQDGIDKSTITAFTLVFLAYNFKFLWAWIVDGVRLPILGRLGQRVSWMLVTGAAVIAAVVNLALADPANGIGSVVTAAILVGIAGASFDIVIDAYRIETLEPRQLGVGSGMSQYGWRIGSAGAGAIALVVAARADWATAYLACAALALPAMLTALLLGEPKRHREPAEKKGIARTIESVWKPFVEFFARKGALLVLLFILLHKIGDTLANLTFRLLFDDLGFTNDEIAIYDVGVGFWAYLIGIFIGGVLYSRLGLKRSVLISLILMAVSNFSFAILAGVGHSNLGMAGAIGFENTASGIGGVCVVAYFSALCDLRFTAAQYALISAAASIVGRFLTGTTAGALIDAMGYANFYLLTTAAAVPGIILFWIMMRYGLVDQSIGTAGIEGPGDARASHPDEELPENR</sequence>
<dbReference type="InterPro" id="IPR011701">
    <property type="entry name" value="MFS"/>
</dbReference>
<dbReference type="SUPFAM" id="SSF103473">
    <property type="entry name" value="MFS general substrate transporter"/>
    <property type="match status" value="1"/>
</dbReference>
<evidence type="ECO:0000256" key="4">
    <source>
        <dbReference type="ARBA" id="ARBA00022692"/>
    </source>
</evidence>
<feature type="transmembrane region" description="Helical" evidence="7">
    <location>
        <begin position="166"/>
        <end position="184"/>
    </location>
</feature>
<dbReference type="PANTHER" id="PTHR12778">
    <property type="entry name" value="SOLUTE CARRIER FAMILY 33 ACETYL-COA TRANSPORTER -RELATED"/>
    <property type="match status" value="1"/>
</dbReference>
<keyword evidence="10" id="KW-1185">Reference proteome</keyword>
<keyword evidence="5 7" id="KW-1133">Transmembrane helix</keyword>
<evidence type="ECO:0000256" key="3">
    <source>
        <dbReference type="ARBA" id="ARBA00022448"/>
    </source>
</evidence>
<feature type="transmembrane region" description="Helical" evidence="7">
    <location>
        <begin position="373"/>
        <end position="396"/>
    </location>
</feature>
<keyword evidence="4 7" id="KW-0812">Transmembrane</keyword>
<dbReference type="InterPro" id="IPR036259">
    <property type="entry name" value="MFS_trans_sf"/>
</dbReference>
<dbReference type="PANTHER" id="PTHR12778:SF10">
    <property type="entry name" value="MAJOR FACILITATOR SUPERFAMILY DOMAIN-CONTAINING PROTEIN 3"/>
    <property type="match status" value="1"/>
</dbReference>
<evidence type="ECO:0000313" key="9">
    <source>
        <dbReference type="EMBL" id="QNP46988.1"/>
    </source>
</evidence>
<evidence type="ECO:0000256" key="5">
    <source>
        <dbReference type="ARBA" id="ARBA00022989"/>
    </source>
</evidence>
<evidence type="ECO:0000256" key="1">
    <source>
        <dbReference type="ARBA" id="ARBA00004141"/>
    </source>
</evidence>
<evidence type="ECO:0000256" key="2">
    <source>
        <dbReference type="ARBA" id="ARBA00008335"/>
    </source>
</evidence>
<feature type="transmembrane region" description="Helical" evidence="7">
    <location>
        <begin position="64"/>
        <end position="85"/>
    </location>
</feature>
<protein>
    <submittedName>
        <fullName evidence="9">MFS transporter</fullName>
    </submittedName>
</protein>
<evidence type="ECO:0000259" key="8">
    <source>
        <dbReference type="PROSITE" id="PS50850"/>
    </source>
</evidence>
<feature type="transmembrane region" description="Helical" evidence="7">
    <location>
        <begin position="97"/>
        <end position="117"/>
    </location>
</feature>